<name>A0AAD4X460_9MAGN</name>
<dbReference type="EMBL" id="JAJJMB010017528">
    <property type="protein sequence ID" value="KAI3838014.1"/>
    <property type="molecule type" value="Genomic_DNA"/>
</dbReference>
<proteinExistence type="predicted"/>
<gene>
    <name evidence="2" type="ORF">MKW98_008965</name>
</gene>
<feature type="region of interest" description="Disordered" evidence="1">
    <location>
        <begin position="25"/>
        <end position="77"/>
    </location>
</feature>
<reference evidence="2" key="1">
    <citation type="submission" date="2022-04" db="EMBL/GenBank/DDBJ databases">
        <title>A functionally conserved STORR gene fusion in Papaver species that diverged 16.8 million years ago.</title>
        <authorList>
            <person name="Catania T."/>
        </authorList>
    </citation>
    <scope>NUCLEOTIDE SEQUENCE</scope>
    <source>
        <strain evidence="2">S-188037</strain>
    </source>
</reference>
<accession>A0AAD4X460</accession>
<evidence type="ECO:0000256" key="1">
    <source>
        <dbReference type="SAM" id="MobiDB-lite"/>
    </source>
</evidence>
<feature type="non-terminal residue" evidence="2">
    <location>
        <position position="1"/>
    </location>
</feature>
<feature type="compositionally biased region" description="Polar residues" evidence="1">
    <location>
        <begin position="46"/>
        <end position="56"/>
    </location>
</feature>
<sequence length="77" mass="8354">DDWIIPGGGGLVREGDELTWEQANAASGAMEVGPSTRARRKEISDTHPSFSLLSKTLNDDTLPPYDVDSDESDDSNF</sequence>
<dbReference type="AlphaFoldDB" id="A0AAD4X460"/>
<dbReference type="Proteomes" id="UP001202328">
    <property type="component" value="Unassembled WGS sequence"/>
</dbReference>
<evidence type="ECO:0000313" key="3">
    <source>
        <dbReference type="Proteomes" id="UP001202328"/>
    </source>
</evidence>
<comment type="caution">
    <text evidence="2">The sequence shown here is derived from an EMBL/GenBank/DDBJ whole genome shotgun (WGS) entry which is preliminary data.</text>
</comment>
<keyword evidence="3" id="KW-1185">Reference proteome</keyword>
<feature type="compositionally biased region" description="Acidic residues" evidence="1">
    <location>
        <begin position="67"/>
        <end position="77"/>
    </location>
</feature>
<protein>
    <submittedName>
        <fullName evidence="2">Uncharacterized protein</fullName>
    </submittedName>
</protein>
<evidence type="ECO:0000313" key="2">
    <source>
        <dbReference type="EMBL" id="KAI3838014.1"/>
    </source>
</evidence>
<organism evidence="2 3">
    <name type="scientific">Papaver atlanticum</name>
    <dbReference type="NCBI Taxonomy" id="357466"/>
    <lineage>
        <taxon>Eukaryota</taxon>
        <taxon>Viridiplantae</taxon>
        <taxon>Streptophyta</taxon>
        <taxon>Embryophyta</taxon>
        <taxon>Tracheophyta</taxon>
        <taxon>Spermatophyta</taxon>
        <taxon>Magnoliopsida</taxon>
        <taxon>Ranunculales</taxon>
        <taxon>Papaveraceae</taxon>
        <taxon>Papaveroideae</taxon>
        <taxon>Papaver</taxon>
    </lineage>
</organism>